<reference evidence="2" key="1">
    <citation type="submission" date="2013-09" db="EMBL/GenBank/DDBJ databases">
        <title>Corchorus olitorius genome sequencing.</title>
        <authorList>
            <person name="Alam M."/>
            <person name="Haque M.S."/>
            <person name="Islam M.S."/>
            <person name="Emdad E.M."/>
            <person name="Islam M.M."/>
            <person name="Ahmed B."/>
            <person name="Halim A."/>
            <person name="Hossen Q.M.M."/>
            <person name="Hossain M.Z."/>
            <person name="Ahmed R."/>
            <person name="Khan M.M."/>
            <person name="Islam R."/>
            <person name="Rashid M.M."/>
            <person name="Khan S.A."/>
            <person name="Rahman M.S."/>
            <person name="Alam M."/>
            <person name="Yahiya A.S."/>
            <person name="Khan M.S."/>
            <person name="Azam M.S."/>
            <person name="Haque T."/>
            <person name="Lashkar M.Z.H."/>
            <person name="Akhand A.I."/>
            <person name="Morshed G."/>
            <person name="Roy S."/>
            <person name="Uddin K.S."/>
            <person name="Rabeya T."/>
            <person name="Hossain A.S."/>
            <person name="Chowdhury A."/>
            <person name="Snigdha A.R."/>
            <person name="Mortoza M.S."/>
            <person name="Matin S.A."/>
            <person name="Hoque S.M.E."/>
            <person name="Islam M.K."/>
            <person name="Roy D.K."/>
            <person name="Haider R."/>
            <person name="Moosa M.M."/>
            <person name="Elias S.M."/>
            <person name="Hasan A.M."/>
            <person name="Jahan S."/>
            <person name="Shafiuddin M."/>
            <person name="Mahmood N."/>
            <person name="Shommy N.S."/>
        </authorList>
    </citation>
    <scope>NUCLEOTIDE SEQUENCE [LARGE SCALE GENOMIC DNA]</scope>
    <source>
        <strain evidence="2">cv. O-4</strain>
    </source>
</reference>
<organism evidence="1 2">
    <name type="scientific">Corchorus olitorius</name>
    <dbReference type="NCBI Taxonomy" id="93759"/>
    <lineage>
        <taxon>Eukaryota</taxon>
        <taxon>Viridiplantae</taxon>
        <taxon>Streptophyta</taxon>
        <taxon>Embryophyta</taxon>
        <taxon>Tracheophyta</taxon>
        <taxon>Spermatophyta</taxon>
        <taxon>Magnoliopsida</taxon>
        <taxon>eudicotyledons</taxon>
        <taxon>Gunneridae</taxon>
        <taxon>Pentapetalae</taxon>
        <taxon>rosids</taxon>
        <taxon>malvids</taxon>
        <taxon>Malvales</taxon>
        <taxon>Malvaceae</taxon>
        <taxon>Grewioideae</taxon>
        <taxon>Apeibeae</taxon>
        <taxon>Corchorus</taxon>
    </lineage>
</organism>
<dbReference type="EMBL" id="AWUE01015408">
    <property type="protein sequence ID" value="OMO97870.1"/>
    <property type="molecule type" value="Genomic_DNA"/>
</dbReference>
<name>A0A1R3JSV5_9ROSI</name>
<protein>
    <submittedName>
        <fullName evidence="1">Remorin-like protein</fullName>
    </submittedName>
</protein>
<comment type="caution">
    <text evidence="1">The sequence shown here is derived from an EMBL/GenBank/DDBJ whole genome shotgun (WGS) entry which is preliminary data.</text>
</comment>
<dbReference type="AlphaFoldDB" id="A0A1R3JSV5"/>
<proteinExistence type="predicted"/>
<accession>A0A1R3JSV5</accession>
<evidence type="ECO:0000313" key="2">
    <source>
        <dbReference type="Proteomes" id="UP000187203"/>
    </source>
</evidence>
<dbReference type="Proteomes" id="UP000187203">
    <property type="component" value="Unassembled WGS sequence"/>
</dbReference>
<keyword evidence="2" id="KW-1185">Reference proteome</keyword>
<sequence length="63" mass="7175">MKKLEIERLKDKTAQALSDAQRRTASVEAKRERKKIAIDGQAQQFLSTNTYPKTCFGICKDTD</sequence>
<gene>
    <name evidence="1" type="ORF">COLO4_14306</name>
</gene>
<evidence type="ECO:0000313" key="1">
    <source>
        <dbReference type="EMBL" id="OMO97870.1"/>
    </source>
</evidence>
<dbReference type="OrthoDB" id="955435at2759"/>